<evidence type="ECO:0000259" key="10">
    <source>
        <dbReference type="Pfam" id="PF01467"/>
    </source>
</evidence>
<dbReference type="GO" id="GO:0005524">
    <property type="term" value="F:ATP binding"/>
    <property type="evidence" value="ECO:0007669"/>
    <property type="project" value="UniProtKB-KW"/>
</dbReference>
<evidence type="ECO:0000256" key="2">
    <source>
        <dbReference type="ARBA" id="ARBA00022679"/>
    </source>
</evidence>
<feature type="binding site" evidence="9">
    <location>
        <position position="78"/>
    </location>
    <ligand>
        <name>substrate</name>
    </ligand>
</feature>
<dbReference type="HAMAP" id="MF_00151">
    <property type="entry name" value="PPAT_bact"/>
    <property type="match status" value="1"/>
</dbReference>
<dbReference type="Proteomes" id="UP000293296">
    <property type="component" value="Chromosome"/>
</dbReference>
<keyword evidence="2 9" id="KW-0808">Transferase</keyword>
<dbReference type="AlphaFoldDB" id="A0A4P6HKE6"/>
<dbReference type="GO" id="GO:0005737">
    <property type="term" value="C:cytoplasm"/>
    <property type="evidence" value="ECO:0007669"/>
    <property type="project" value="UniProtKB-SubCell"/>
</dbReference>
<feature type="binding site" evidence="9">
    <location>
        <begin position="93"/>
        <end position="95"/>
    </location>
    <ligand>
        <name>ATP</name>
        <dbReference type="ChEBI" id="CHEBI:30616"/>
    </ligand>
</feature>
<dbReference type="NCBIfam" id="TIGR00125">
    <property type="entry name" value="cyt_tran_rel"/>
    <property type="match status" value="1"/>
</dbReference>
<feature type="binding site" evidence="9">
    <location>
        <position position="46"/>
    </location>
    <ligand>
        <name>substrate</name>
    </ligand>
</feature>
<keyword evidence="1 9" id="KW-0963">Cytoplasm</keyword>
<feature type="domain" description="Cytidyltransferase-like" evidence="10">
    <location>
        <begin position="10"/>
        <end position="138"/>
    </location>
</feature>
<feature type="site" description="Transition state stabilizer" evidence="9">
    <location>
        <position position="22"/>
    </location>
</feature>
<accession>A0A4P6HKE6</accession>
<comment type="catalytic activity">
    <reaction evidence="8 9">
        <text>(R)-4'-phosphopantetheine + ATP + H(+) = 3'-dephospho-CoA + diphosphate</text>
        <dbReference type="Rhea" id="RHEA:19801"/>
        <dbReference type="ChEBI" id="CHEBI:15378"/>
        <dbReference type="ChEBI" id="CHEBI:30616"/>
        <dbReference type="ChEBI" id="CHEBI:33019"/>
        <dbReference type="ChEBI" id="CHEBI:57328"/>
        <dbReference type="ChEBI" id="CHEBI:61723"/>
        <dbReference type="EC" id="2.7.7.3"/>
    </reaction>
</comment>
<keyword evidence="12" id="KW-1185">Reference proteome</keyword>
<feature type="binding site" evidence="9">
    <location>
        <position position="92"/>
    </location>
    <ligand>
        <name>substrate</name>
    </ligand>
</feature>
<comment type="pathway">
    <text evidence="9">Cofactor biosynthesis; coenzyme A biosynthesis; CoA from (R)-pantothenate: step 4/5.</text>
</comment>
<evidence type="ECO:0000256" key="7">
    <source>
        <dbReference type="ARBA" id="ARBA00022993"/>
    </source>
</evidence>
<dbReference type="PANTHER" id="PTHR21342">
    <property type="entry name" value="PHOSPHOPANTETHEINE ADENYLYLTRANSFERASE"/>
    <property type="match status" value="1"/>
</dbReference>
<dbReference type="InterPro" id="IPR004821">
    <property type="entry name" value="Cyt_trans-like"/>
</dbReference>
<feature type="binding site" evidence="9">
    <location>
        <position position="14"/>
    </location>
    <ligand>
        <name>substrate</name>
    </ligand>
</feature>
<dbReference type="Gene3D" id="3.40.50.620">
    <property type="entry name" value="HUPs"/>
    <property type="match status" value="1"/>
</dbReference>
<comment type="function">
    <text evidence="9">Reversibly transfers an adenylyl group from ATP to 4'-phosphopantetheine, yielding dephospho-CoA (dPCoA) and pyrophosphate.</text>
</comment>
<evidence type="ECO:0000256" key="4">
    <source>
        <dbReference type="ARBA" id="ARBA00022741"/>
    </source>
</evidence>
<keyword evidence="5 9" id="KW-0067">ATP-binding</keyword>
<evidence type="ECO:0000313" key="11">
    <source>
        <dbReference type="EMBL" id="QAZ67617.1"/>
    </source>
</evidence>
<dbReference type="PRINTS" id="PR01020">
    <property type="entry name" value="LPSBIOSNTHSS"/>
</dbReference>
<dbReference type="OrthoDB" id="9806661at2"/>
<organism evidence="11 12">
    <name type="scientific">Solidesulfovibrio carbinolicus</name>
    <dbReference type="NCBI Taxonomy" id="296842"/>
    <lineage>
        <taxon>Bacteria</taxon>
        <taxon>Pseudomonadati</taxon>
        <taxon>Thermodesulfobacteriota</taxon>
        <taxon>Desulfovibrionia</taxon>
        <taxon>Desulfovibrionales</taxon>
        <taxon>Desulfovibrionaceae</taxon>
        <taxon>Solidesulfovibrio</taxon>
    </lineage>
</organism>
<dbReference type="KEGG" id="dcb:C3Y92_10415"/>
<feature type="binding site" evidence="9">
    <location>
        <position position="22"/>
    </location>
    <ligand>
        <name>ATP</name>
        <dbReference type="ChEBI" id="CHEBI:30616"/>
    </ligand>
</feature>
<dbReference type="EMBL" id="CP026538">
    <property type="protein sequence ID" value="QAZ67617.1"/>
    <property type="molecule type" value="Genomic_DNA"/>
</dbReference>
<dbReference type="PANTHER" id="PTHR21342:SF1">
    <property type="entry name" value="PHOSPHOPANTETHEINE ADENYLYLTRANSFERASE"/>
    <property type="match status" value="1"/>
</dbReference>
<evidence type="ECO:0000313" key="12">
    <source>
        <dbReference type="Proteomes" id="UP000293296"/>
    </source>
</evidence>
<dbReference type="UniPathway" id="UPA00241">
    <property type="reaction ID" value="UER00355"/>
</dbReference>
<dbReference type="GO" id="GO:0004595">
    <property type="term" value="F:pantetheine-phosphate adenylyltransferase activity"/>
    <property type="evidence" value="ECO:0007669"/>
    <property type="project" value="UniProtKB-UniRule"/>
</dbReference>
<dbReference type="GO" id="GO:0015937">
    <property type="term" value="P:coenzyme A biosynthetic process"/>
    <property type="evidence" value="ECO:0007669"/>
    <property type="project" value="UniProtKB-UniRule"/>
</dbReference>
<feature type="binding site" evidence="9">
    <location>
        <begin position="128"/>
        <end position="134"/>
    </location>
    <ligand>
        <name>ATP</name>
        <dbReference type="ChEBI" id="CHEBI:30616"/>
    </ligand>
</feature>
<evidence type="ECO:0000256" key="9">
    <source>
        <dbReference type="HAMAP-Rule" id="MF_00151"/>
    </source>
</evidence>
<dbReference type="InterPro" id="IPR014729">
    <property type="entry name" value="Rossmann-like_a/b/a_fold"/>
</dbReference>
<comment type="subunit">
    <text evidence="9">Homohexamer.</text>
</comment>
<dbReference type="Pfam" id="PF01467">
    <property type="entry name" value="CTP_transf_like"/>
    <property type="match status" value="1"/>
</dbReference>
<proteinExistence type="inferred from homology"/>
<sequence length="174" mass="19284">MDSQKSCIAVYPGTFDPLTNGHVSLVRRAAMIFGTVIVAVAGDSHKTPLFTLDERVAIAEQVFANDRRVLVEGFKGLLVNYVKAREANVILRGMRAVSDFEFEFQMALMNRKLDRTIETVFIMTDYKWLYISSTIVKEVAKHGGDIRGMVPDHVRERMLERFGPANGGGGGACA</sequence>
<keyword evidence="7 9" id="KW-0173">Coenzyme A biosynthesis</keyword>
<keyword evidence="3 9" id="KW-0548">Nucleotidyltransferase</keyword>
<dbReference type="EC" id="2.7.7.3" evidence="9"/>
<evidence type="ECO:0000256" key="1">
    <source>
        <dbReference type="ARBA" id="ARBA00022490"/>
    </source>
</evidence>
<name>A0A4P6HKE6_9BACT</name>
<protein>
    <recommendedName>
        <fullName evidence="9">Phosphopantetheine adenylyltransferase</fullName>
        <ecNumber evidence="9">2.7.7.3</ecNumber>
    </recommendedName>
    <alternativeName>
        <fullName evidence="9">Dephospho-CoA pyrophosphorylase</fullName>
    </alternativeName>
    <alternativeName>
        <fullName evidence="9">Pantetheine-phosphate adenylyltransferase</fullName>
        <shortName evidence="9">PPAT</shortName>
    </alternativeName>
</protein>
<comment type="cofactor">
    <cofactor evidence="9">
        <name>Mg(2+)</name>
        <dbReference type="ChEBI" id="CHEBI:18420"/>
    </cofactor>
</comment>
<reference evidence="11 12" key="1">
    <citation type="submission" date="2018-02" db="EMBL/GenBank/DDBJ databases">
        <title>Genome sequence of Desulfovibrio carbinolicus DSM 3852.</title>
        <authorList>
            <person name="Wilbanks E."/>
            <person name="Skennerton C.T."/>
            <person name="Orphan V.J."/>
        </authorList>
    </citation>
    <scope>NUCLEOTIDE SEQUENCE [LARGE SCALE GENOMIC DNA]</scope>
    <source>
        <strain evidence="11 12">DSM 3852</strain>
    </source>
</reference>
<gene>
    <name evidence="9" type="primary">coaD</name>
    <name evidence="11" type="ORF">C3Y92_10415</name>
</gene>
<evidence type="ECO:0000256" key="5">
    <source>
        <dbReference type="ARBA" id="ARBA00022840"/>
    </source>
</evidence>
<feature type="binding site" evidence="9">
    <location>
        <position position="103"/>
    </location>
    <ligand>
        <name>ATP</name>
        <dbReference type="ChEBI" id="CHEBI:30616"/>
    </ligand>
</feature>
<comment type="subcellular location">
    <subcellularLocation>
        <location evidence="9">Cytoplasm</location>
    </subcellularLocation>
</comment>
<dbReference type="InterPro" id="IPR001980">
    <property type="entry name" value="PPAT"/>
</dbReference>
<dbReference type="CDD" id="cd02163">
    <property type="entry name" value="PPAT"/>
    <property type="match status" value="1"/>
</dbReference>
<dbReference type="SUPFAM" id="SSF52374">
    <property type="entry name" value="Nucleotidylyl transferase"/>
    <property type="match status" value="1"/>
</dbReference>
<keyword evidence="6 9" id="KW-0460">Magnesium</keyword>
<evidence type="ECO:0000256" key="8">
    <source>
        <dbReference type="ARBA" id="ARBA00029346"/>
    </source>
</evidence>
<dbReference type="RefSeq" id="WP_129352356.1">
    <property type="nucleotide sequence ID" value="NZ_CP026538.1"/>
</dbReference>
<dbReference type="NCBIfam" id="TIGR01510">
    <property type="entry name" value="coaD_prev_kdtB"/>
    <property type="match status" value="1"/>
</dbReference>
<evidence type="ECO:0000256" key="3">
    <source>
        <dbReference type="ARBA" id="ARBA00022695"/>
    </source>
</evidence>
<keyword evidence="4 9" id="KW-0547">Nucleotide-binding</keyword>
<evidence type="ECO:0000256" key="6">
    <source>
        <dbReference type="ARBA" id="ARBA00022842"/>
    </source>
</evidence>
<feature type="binding site" evidence="9">
    <location>
        <begin position="14"/>
        <end position="15"/>
    </location>
    <ligand>
        <name>ATP</name>
        <dbReference type="ChEBI" id="CHEBI:30616"/>
    </ligand>
</feature>
<comment type="similarity">
    <text evidence="9">Belongs to the bacterial CoaD family.</text>
</comment>